<organism evidence="1 2">
    <name type="scientific">Carboxydichorda subterranea</name>
    <dbReference type="NCBI Taxonomy" id="3109565"/>
    <lineage>
        <taxon>Bacteria</taxon>
        <taxon>Bacillati</taxon>
        <taxon>Bacillota</taxon>
        <taxon>Limnochordia</taxon>
        <taxon>Limnochordales</taxon>
        <taxon>Geochordaceae</taxon>
        <taxon>Carboxydichorda</taxon>
    </lineage>
</organism>
<sequence length="140" mass="15125">MRIGAVLDTDQDTIVPLPDGPIAAIADTDSGQVTHLPNPAQTVRQGRRAVVTRLFVDSGVKAVLAVPGTFCEHSHELAQRHHLEFIPVEAGTRLSQVLADPEPYLKRRVRSLPVSLLFTHTGEAHAGPHRHHGPGSPEHA</sequence>
<gene>
    <name evidence="1" type="ORF">U7230_14415</name>
</gene>
<accession>A0ABZ1BXM1</accession>
<evidence type="ECO:0000313" key="2">
    <source>
        <dbReference type="Proteomes" id="UP001332192"/>
    </source>
</evidence>
<name>A0ABZ1BXM1_9FIRM</name>
<evidence type="ECO:0000313" key="1">
    <source>
        <dbReference type="EMBL" id="WRP17255.1"/>
    </source>
</evidence>
<dbReference type="RefSeq" id="WP_324716527.1">
    <property type="nucleotide sequence ID" value="NZ_CP141615.1"/>
</dbReference>
<dbReference type="Proteomes" id="UP001332192">
    <property type="component" value="Chromosome"/>
</dbReference>
<protein>
    <recommendedName>
        <fullName evidence="3">Dinitrogenase iron-molybdenum cofactor biosynthesis domain-containing protein</fullName>
    </recommendedName>
</protein>
<reference evidence="1 2" key="1">
    <citation type="journal article" date="2024" name="Front. Microbiol.">
        <title>Novel thermophilic genera Geochorda gen. nov. and Carboxydochorda gen. nov. from the deep terrestrial subsurface reveal the ecophysiological diversity in the class Limnochordia.</title>
        <authorList>
            <person name="Karnachuk O.V."/>
            <person name="Lukina A.P."/>
            <person name="Avakyan M.R."/>
            <person name="Kadnikov V.V."/>
            <person name="Begmatov S."/>
            <person name="Beletsky A.V."/>
            <person name="Vlasova K.G."/>
            <person name="Novikov A.A."/>
            <person name="Shcherbakova V.A."/>
            <person name="Mardanov A.V."/>
            <person name="Ravin N.V."/>
        </authorList>
    </citation>
    <scope>NUCLEOTIDE SEQUENCE [LARGE SCALE GENOMIC DNA]</scope>
    <source>
        <strain evidence="1 2">L945</strain>
    </source>
</reference>
<proteinExistence type="predicted"/>
<evidence type="ECO:0008006" key="3">
    <source>
        <dbReference type="Google" id="ProtNLM"/>
    </source>
</evidence>
<dbReference type="EMBL" id="CP141615">
    <property type="protein sequence ID" value="WRP17255.1"/>
    <property type="molecule type" value="Genomic_DNA"/>
</dbReference>
<keyword evidence="2" id="KW-1185">Reference proteome</keyword>